<accession>A0A0D0DTE7</accession>
<protein>
    <submittedName>
        <fullName evidence="2">Uncharacterized protein</fullName>
    </submittedName>
</protein>
<feature type="compositionally biased region" description="Basic residues" evidence="1">
    <location>
        <begin position="277"/>
        <end position="301"/>
    </location>
</feature>
<reference evidence="3" key="2">
    <citation type="submission" date="2015-01" db="EMBL/GenBank/DDBJ databases">
        <title>Evolutionary Origins and Diversification of the Mycorrhizal Mutualists.</title>
        <authorList>
            <consortium name="DOE Joint Genome Institute"/>
            <consortium name="Mycorrhizal Genomics Consortium"/>
            <person name="Kohler A."/>
            <person name="Kuo A."/>
            <person name="Nagy L.G."/>
            <person name="Floudas D."/>
            <person name="Copeland A."/>
            <person name="Barry K.W."/>
            <person name="Cichocki N."/>
            <person name="Veneault-Fourrey C."/>
            <person name="LaButti K."/>
            <person name="Lindquist E.A."/>
            <person name="Lipzen A."/>
            <person name="Lundell T."/>
            <person name="Morin E."/>
            <person name="Murat C."/>
            <person name="Riley R."/>
            <person name="Ohm R."/>
            <person name="Sun H."/>
            <person name="Tunlid A."/>
            <person name="Henrissat B."/>
            <person name="Grigoriev I.V."/>
            <person name="Hibbett D.S."/>
            <person name="Martin F."/>
        </authorList>
    </citation>
    <scope>NUCLEOTIDE SEQUENCE [LARGE SCALE GENOMIC DNA]</scope>
    <source>
        <strain evidence="3">Ve08.2h10</strain>
    </source>
</reference>
<evidence type="ECO:0000313" key="3">
    <source>
        <dbReference type="Proteomes" id="UP000054538"/>
    </source>
</evidence>
<proteinExistence type="predicted"/>
<dbReference type="HOGENOM" id="CLU_866272_0_0_1"/>
<evidence type="ECO:0000256" key="1">
    <source>
        <dbReference type="SAM" id="MobiDB-lite"/>
    </source>
</evidence>
<dbReference type="InParanoid" id="A0A0D0DTE7"/>
<sequence length="321" mass="35251">MYHASSFPPYSGCFCCNSFPAAAAVLEQWSRLTGARINESMEVDHGDHGPNVGANVAGNTLNSMFNGKKLPHIGVAIECSTISEVVELIPQEYHVAVCPHFLKLADYATRYQEICCLLGRLQCSINTKKPLPYLRSCKLPSIQFSKEALSTAHVKVAARDIEITHVDYLTKASSGIKKAKDLEKVYYTDPITPKVYVPTILAVVQHVFNKHKDLSKVPTITNNKGELTFSTSTNMPQHILAQHSALLHELPVLGTPIVMLARAKVSAQQQHNDWKQGRKTPKAKGLNKKSPSKNAPKKKYSKGSGSQAKKPKKSKGQPGLK</sequence>
<evidence type="ECO:0000313" key="2">
    <source>
        <dbReference type="EMBL" id="KIK91811.1"/>
    </source>
</evidence>
<keyword evidence="3" id="KW-1185">Reference proteome</keyword>
<gene>
    <name evidence="2" type="ORF">PAXRUDRAFT_13589</name>
</gene>
<dbReference type="Proteomes" id="UP000054538">
    <property type="component" value="Unassembled WGS sequence"/>
</dbReference>
<feature type="region of interest" description="Disordered" evidence="1">
    <location>
        <begin position="268"/>
        <end position="321"/>
    </location>
</feature>
<name>A0A0D0DTE7_9AGAM</name>
<dbReference type="EMBL" id="KN825345">
    <property type="protein sequence ID" value="KIK91811.1"/>
    <property type="molecule type" value="Genomic_DNA"/>
</dbReference>
<dbReference type="OrthoDB" id="2691022at2759"/>
<dbReference type="AlphaFoldDB" id="A0A0D0DTE7"/>
<reference evidence="2 3" key="1">
    <citation type="submission" date="2014-04" db="EMBL/GenBank/DDBJ databases">
        <authorList>
            <consortium name="DOE Joint Genome Institute"/>
            <person name="Kuo A."/>
            <person name="Kohler A."/>
            <person name="Jargeat P."/>
            <person name="Nagy L.G."/>
            <person name="Floudas D."/>
            <person name="Copeland A."/>
            <person name="Barry K.W."/>
            <person name="Cichocki N."/>
            <person name="Veneault-Fourrey C."/>
            <person name="LaButti K."/>
            <person name="Lindquist E.A."/>
            <person name="Lipzen A."/>
            <person name="Lundell T."/>
            <person name="Morin E."/>
            <person name="Murat C."/>
            <person name="Sun H."/>
            <person name="Tunlid A."/>
            <person name="Henrissat B."/>
            <person name="Grigoriev I.V."/>
            <person name="Hibbett D.S."/>
            <person name="Martin F."/>
            <person name="Nordberg H.P."/>
            <person name="Cantor M.N."/>
            <person name="Hua S.X."/>
        </authorList>
    </citation>
    <scope>NUCLEOTIDE SEQUENCE [LARGE SCALE GENOMIC DNA]</scope>
    <source>
        <strain evidence="2 3">Ve08.2h10</strain>
    </source>
</reference>
<organism evidence="2 3">
    <name type="scientific">Paxillus rubicundulus Ve08.2h10</name>
    <dbReference type="NCBI Taxonomy" id="930991"/>
    <lineage>
        <taxon>Eukaryota</taxon>
        <taxon>Fungi</taxon>
        <taxon>Dikarya</taxon>
        <taxon>Basidiomycota</taxon>
        <taxon>Agaricomycotina</taxon>
        <taxon>Agaricomycetes</taxon>
        <taxon>Agaricomycetidae</taxon>
        <taxon>Boletales</taxon>
        <taxon>Paxilineae</taxon>
        <taxon>Paxillaceae</taxon>
        <taxon>Paxillus</taxon>
    </lineage>
</organism>